<dbReference type="Gene3D" id="3.40.50.200">
    <property type="entry name" value="Peptidase S8/S53 domain"/>
    <property type="match status" value="1"/>
</dbReference>
<proteinExistence type="inferred from homology"/>
<dbReference type="PANTHER" id="PTHR43806:SF11">
    <property type="entry name" value="CEREVISIN-RELATED"/>
    <property type="match status" value="1"/>
</dbReference>
<dbReference type="PANTHER" id="PTHR43806">
    <property type="entry name" value="PEPTIDASE S8"/>
    <property type="match status" value="1"/>
</dbReference>
<evidence type="ECO:0000256" key="3">
    <source>
        <dbReference type="ARBA" id="ARBA00022801"/>
    </source>
</evidence>
<dbReference type="InterPro" id="IPR000209">
    <property type="entry name" value="Peptidase_S8/S53_dom"/>
</dbReference>
<feature type="active site" description="Charge relay system" evidence="5">
    <location>
        <position position="597"/>
    </location>
</feature>
<dbReference type="InterPro" id="IPR050131">
    <property type="entry name" value="Peptidase_S8_subtilisin-like"/>
</dbReference>
<evidence type="ECO:0000313" key="8">
    <source>
        <dbReference type="Proteomes" id="UP000051913"/>
    </source>
</evidence>
<name>A0A0R3KTV5_9BRAD</name>
<dbReference type="GO" id="GO:0004252">
    <property type="term" value="F:serine-type endopeptidase activity"/>
    <property type="evidence" value="ECO:0007669"/>
    <property type="project" value="UniProtKB-UniRule"/>
</dbReference>
<dbReference type="Proteomes" id="UP000051913">
    <property type="component" value="Unassembled WGS sequence"/>
</dbReference>
<accession>A0A0R3KTV5</accession>
<dbReference type="AlphaFoldDB" id="A0A0R3KTV5"/>
<dbReference type="EMBL" id="LLXX01000174">
    <property type="protein sequence ID" value="KRQ98976.1"/>
    <property type="molecule type" value="Genomic_DNA"/>
</dbReference>
<gene>
    <name evidence="7" type="ORF">CP49_35605</name>
</gene>
<keyword evidence="3 5" id="KW-0378">Hydrolase</keyword>
<dbReference type="PRINTS" id="PR00723">
    <property type="entry name" value="SUBTILISIN"/>
</dbReference>
<dbReference type="InterPro" id="IPR022398">
    <property type="entry name" value="Peptidase_S8_His-AS"/>
</dbReference>
<dbReference type="InterPro" id="IPR015500">
    <property type="entry name" value="Peptidase_S8_subtilisin-rel"/>
</dbReference>
<dbReference type="PROSITE" id="PS00138">
    <property type="entry name" value="SUBTILASE_SER"/>
    <property type="match status" value="1"/>
</dbReference>
<evidence type="ECO:0000313" key="7">
    <source>
        <dbReference type="EMBL" id="KRQ98976.1"/>
    </source>
</evidence>
<dbReference type="InterPro" id="IPR036852">
    <property type="entry name" value="Peptidase_S8/S53_dom_sf"/>
</dbReference>
<evidence type="ECO:0000256" key="5">
    <source>
        <dbReference type="PROSITE-ProRule" id="PRU01240"/>
    </source>
</evidence>
<evidence type="ECO:0000256" key="1">
    <source>
        <dbReference type="ARBA" id="ARBA00011073"/>
    </source>
</evidence>
<feature type="domain" description="Peptidase S8/S53" evidence="6">
    <location>
        <begin position="294"/>
        <end position="644"/>
    </location>
</feature>
<dbReference type="SUPFAM" id="SSF52743">
    <property type="entry name" value="Subtilisin-like"/>
    <property type="match status" value="1"/>
</dbReference>
<comment type="caution">
    <text evidence="7">The sequence shown here is derived from an EMBL/GenBank/DDBJ whole genome shotgun (WGS) entry which is preliminary data.</text>
</comment>
<dbReference type="InterPro" id="IPR023828">
    <property type="entry name" value="Peptidase_S8_Ser-AS"/>
</dbReference>
<evidence type="ECO:0000256" key="2">
    <source>
        <dbReference type="ARBA" id="ARBA00022670"/>
    </source>
</evidence>
<organism evidence="7 8">
    <name type="scientific">Bradyrhizobium valentinum</name>
    <dbReference type="NCBI Taxonomy" id="1518501"/>
    <lineage>
        <taxon>Bacteria</taxon>
        <taxon>Pseudomonadati</taxon>
        <taxon>Pseudomonadota</taxon>
        <taxon>Alphaproteobacteria</taxon>
        <taxon>Hyphomicrobiales</taxon>
        <taxon>Nitrobacteraceae</taxon>
        <taxon>Bradyrhizobium</taxon>
    </lineage>
</organism>
<keyword evidence="2 5" id="KW-0645">Protease</keyword>
<dbReference type="Pfam" id="PF00082">
    <property type="entry name" value="Peptidase_S8"/>
    <property type="match status" value="1"/>
</dbReference>
<dbReference type="STRING" id="1518501.CQ10_25465"/>
<dbReference type="PROSITE" id="PS51892">
    <property type="entry name" value="SUBTILASE"/>
    <property type="match status" value="1"/>
</dbReference>
<feature type="active site" description="Charge relay system" evidence="5">
    <location>
        <position position="400"/>
    </location>
</feature>
<evidence type="ECO:0000256" key="4">
    <source>
        <dbReference type="ARBA" id="ARBA00022825"/>
    </source>
</evidence>
<keyword evidence="4 5" id="KW-0720">Serine protease</keyword>
<evidence type="ECO:0000259" key="6">
    <source>
        <dbReference type="Pfam" id="PF00082"/>
    </source>
</evidence>
<sequence>MAQDVPGGARAKADRPLQFSIPAELVEHILLGPIDDRRVLQDSPLLGDVWAAYALDPGVVQDVLITPHKNATAAVVAHIIPRGIALREQERKSETPPPPERPKVRAKVAYLQGLVGAKLYFDEVLRILVPLTQWWRQSKLQERILKIDQANLRRLLEREPGRPGNNPENFTSLERYIALAGLIYWIGRLERPTIPGSAPPQPVERLPLLKVDQAFRRYQPYIDEIIKGMFDLYGVIQANPHALASDDPDDSEEARTDGLIFQVSLNRVASAALDRSIPAVKADAAHSLFKVNCKNIVWAVLDSGIDAQHAALADPDKPDRSRVRKTFDFTRIREIVSNDENDITPAELEELATAAGIKPADASRYLKEIAEDARAKRPINWGAVEKLITLKNPPQPPSTHGTHVAGIIGANGSATNHPDGMCPDIRLYDFRVLGKTIDDTEFAVIAALQYIRYVNERHSYITIHGANLSLSIPHNVRNYACGRTPVCNECERLVESGVVVVAAAGNRGFQKFELTDGGVFEGYAAFSITDPGNGESVITVGSTHGNWPHTYGVSFFSSRGPTGDGRLKPDLVAPGERVQSCITGGDHKEWGPESGTSMAAPHVSGAAAMLLARYEELIGQPRRVKRILCESATDLGRERSFQGHGMLDILRAFQSI</sequence>
<feature type="active site" description="Charge relay system" evidence="5">
    <location>
        <position position="302"/>
    </location>
</feature>
<comment type="similarity">
    <text evidence="1 5">Belongs to the peptidase S8 family.</text>
</comment>
<protein>
    <submittedName>
        <fullName evidence="7">Peptidase S8</fullName>
    </submittedName>
</protein>
<dbReference type="CDD" id="cd07487">
    <property type="entry name" value="Peptidases_S8_1"/>
    <property type="match status" value="1"/>
</dbReference>
<keyword evidence="8" id="KW-1185">Reference proteome</keyword>
<dbReference type="GO" id="GO:0006508">
    <property type="term" value="P:proteolysis"/>
    <property type="evidence" value="ECO:0007669"/>
    <property type="project" value="UniProtKB-KW"/>
</dbReference>
<dbReference type="PROSITE" id="PS00137">
    <property type="entry name" value="SUBTILASE_HIS"/>
    <property type="match status" value="1"/>
</dbReference>
<reference evidence="7 8" key="1">
    <citation type="submission" date="2014-03" db="EMBL/GenBank/DDBJ databases">
        <title>Bradyrhizobium valentinum sp. nov., isolated from effective nodules of Lupinus mariae-josephae, a lupine endemic of basic-lime soils in Eastern Spain.</title>
        <authorList>
            <person name="Duran D."/>
            <person name="Rey L."/>
            <person name="Navarro A."/>
            <person name="Busquets A."/>
            <person name="Imperial J."/>
            <person name="Ruiz-Argueso T."/>
        </authorList>
    </citation>
    <scope>NUCLEOTIDE SEQUENCE [LARGE SCALE GENOMIC DNA]</scope>
    <source>
        <strain evidence="7 8">LmjM3</strain>
    </source>
</reference>